<evidence type="ECO:0000313" key="8">
    <source>
        <dbReference type="EMBL" id="MDV6306187.1"/>
    </source>
</evidence>
<evidence type="ECO:0000256" key="6">
    <source>
        <dbReference type="ARBA" id="ARBA00047715"/>
    </source>
</evidence>
<accession>A0AAE4U662</accession>
<comment type="caution">
    <text evidence="9">The sequence shown here is derived from an EMBL/GenBank/DDBJ whole genome shotgun (WGS) entry which is preliminary data.</text>
</comment>
<comment type="cofactor">
    <cofactor evidence="1">
        <name>pyridoxal 5'-phosphate</name>
        <dbReference type="ChEBI" id="CHEBI:597326"/>
    </cofactor>
</comment>
<dbReference type="InterPro" id="IPR015421">
    <property type="entry name" value="PyrdxlP-dep_Trfase_major"/>
</dbReference>
<organism evidence="9 11">
    <name type="scientific">Gordonia amicalis</name>
    <dbReference type="NCBI Taxonomy" id="89053"/>
    <lineage>
        <taxon>Bacteria</taxon>
        <taxon>Bacillati</taxon>
        <taxon>Actinomycetota</taxon>
        <taxon>Actinomycetes</taxon>
        <taxon>Mycobacteriales</taxon>
        <taxon>Gordoniaceae</taxon>
        <taxon>Gordonia</taxon>
    </lineage>
</organism>
<dbReference type="RefSeq" id="WP_024500337.1">
    <property type="nucleotide sequence ID" value="NZ_CP091855.1"/>
</dbReference>
<keyword evidence="10" id="KW-1185">Reference proteome</keyword>
<dbReference type="GeneID" id="77173454"/>
<keyword evidence="5 9" id="KW-0012">Acyltransferase</keyword>
<dbReference type="GO" id="GO:0008710">
    <property type="term" value="F:8-amino-7-oxononanoate synthase activity"/>
    <property type="evidence" value="ECO:0007669"/>
    <property type="project" value="UniProtKB-EC"/>
</dbReference>
<gene>
    <name evidence="8" type="ORF">R3P94_02320</name>
    <name evidence="9" type="ORF">R3Q15_15220</name>
</gene>
<evidence type="ECO:0000313" key="11">
    <source>
        <dbReference type="Proteomes" id="UP001185922"/>
    </source>
</evidence>
<keyword evidence="3 9" id="KW-0808">Transferase</keyword>
<sequence>MTITSGQPTTGQADDIASGGVASGEVGLAWLAGAARDRAAAGLHREPHVRRVGADAINLGSNDYLGLSTHPDVVAGARAAAAQWGGGSTASRLVVGTTQAHVDLETELADFLGFPAALVFSSGYLANVGAVTALAGRGAGSRASGPDDSGDLIVSDTGSHASLIDGCRLSRARVVVVDRGDHEGVRAALAERTEERALVVTDSVYSIDGEPAPVADLYAAARAHGAVLLVDEAHAVGVRGPGGRGLVAEQGLSGAPDLVVTTVLSKSFGSQGGVVLGPEILRSHLIDCARPFIFDTGLNPAAVGAARAALRVLRSDPALPDRLRGNARRLARACGAEEPAAAVISIIVGDPQRAVDAAAACRDRGVLVGCFRPPSVPPGTSRLRITVRADLDAATLDHVAEVVDAALREVGAR</sequence>
<dbReference type="InterPro" id="IPR015424">
    <property type="entry name" value="PyrdxlP-dep_Trfase"/>
</dbReference>
<dbReference type="Proteomes" id="UP001185779">
    <property type="component" value="Unassembled WGS sequence"/>
</dbReference>
<dbReference type="InterPro" id="IPR004839">
    <property type="entry name" value="Aminotransferase_I/II_large"/>
</dbReference>
<dbReference type="Proteomes" id="UP001185922">
    <property type="component" value="Unassembled WGS sequence"/>
</dbReference>
<keyword evidence="4" id="KW-0663">Pyridoxal phosphate</keyword>
<evidence type="ECO:0000256" key="3">
    <source>
        <dbReference type="ARBA" id="ARBA00022679"/>
    </source>
</evidence>
<dbReference type="InterPro" id="IPR015422">
    <property type="entry name" value="PyrdxlP-dep_Trfase_small"/>
</dbReference>
<dbReference type="PANTHER" id="PTHR13693">
    <property type="entry name" value="CLASS II AMINOTRANSFERASE/8-AMINO-7-OXONONANOATE SYNTHASE"/>
    <property type="match status" value="1"/>
</dbReference>
<dbReference type="GO" id="GO:0009102">
    <property type="term" value="P:biotin biosynthetic process"/>
    <property type="evidence" value="ECO:0007669"/>
    <property type="project" value="TreeGrafter"/>
</dbReference>
<dbReference type="GO" id="GO:0030170">
    <property type="term" value="F:pyridoxal phosphate binding"/>
    <property type="evidence" value="ECO:0007669"/>
    <property type="project" value="InterPro"/>
</dbReference>
<name>A0AAE4U662_9ACTN</name>
<evidence type="ECO:0000256" key="4">
    <source>
        <dbReference type="ARBA" id="ARBA00022898"/>
    </source>
</evidence>
<dbReference type="SUPFAM" id="SSF53383">
    <property type="entry name" value="PLP-dependent transferases"/>
    <property type="match status" value="1"/>
</dbReference>
<evidence type="ECO:0000259" key="7">
    <source>
        <dbReference type="Pfam" id="PF00155"/>
    </source>
</evidence>
<dbReference type="EMBL" id="JAWLKI010000002">
    <property type="protein sequence ID" value="MDV6306187.1"/>
    <property type="molecule type" value="Genomic_DNA"/>
</dbReference>
<evidence type="ECO:0000256" key="5">
    <source>
        <dbReference type="ARBA" id="ARBA00023315"/>
    </source>
</evidence>
<reference evidence="9 10" key="1">
    <citation type="submission" date="2023-10" db="EMBL/GenBank/DDBJ databases">
        <title>Development of a sustainable strategy for remediation of hydrocarbon-contaminated territories based on the waste exchange concept.</title>
        <authorList>
            <person name="Krivoruchko A."/>
        </authorList>
    </citation>
    <scope>NUCLEOTIDE SEQUENCE</scope>
    <source>
        <strain evidence="8 10">IEGM 1266</strain>
        <strain evidence="9">IEGM 1279</strain>
    </source>
</reference>
<dbReference type="Pfam" id="PF00155">
    <property type="entry name" value="Aminotran_1_2"/>
    <property type="match status" value="1"/>
</dbReference>
<evidence type="ECO:0000313" key="9">
    <source>
        <dbReference type="EMBL" id="MDV6313230.1"/>
    </source>
</evidence>
<evidence type="ECO:0000256" key="1">
    <source>
        <dbReference type="ARBA" id="ARBA00001933"/>
    </source>
</evidence>
<evidence type="ECO:0000313" key="10">
    <source>
        <dbReference type="Proteomes" id="UP001185779"/>
    </source>
</evidence>
<dbReference type="EC" id="2.3.1.47" evidence="2"/>
<comment type="catalytic activity">
    <reaction evidence="6">
        <text>6-carboxyhexanoyl-[ACP] + L-alanine + H(+) = (8S)-8-amino-7-oxononanoate + holo-[ACP] + CO2</text>
        <dbReference type="Rhea" id="RHEA:42288"/>
        <dbReference type="Rhea" id="RHEA-COMP:9685"/>
        <dbReference type="Rhea" id="RHEA-COMP:9955"/>
        <dbReference type="ChEBI" id="CHEBI:15378"/>
        <dbReference type="ChEBI" id="CHEBI:16526"/>
        <dbReference type="ChEBI" id="CHEBI:57972"/>
        <dbReference type="ChEBI" id="CHEBI:64479"/>
        <dbReference type="ChEBI" id="CHEBI:78846"/>
        <dbReference type="ChEBI" id="CHEBI:149468"/>
        <dbReference type="EC" id="2.3.1.47"/>
    </reaction>
</comment>
<dbReference type="Gene3D" id="3.40.640.10">
    <property type="entry name" value="Type I PLP-dependent aspartate aminotransferase-like (Major domain)"/>
    <property type="match status" value="1"/>
</dbReference>
<dbReference type="AlphaFoldDB" id="A0AAE4U662"/>
<dbReference type="InterPro" id="IPR050087">
    <property type="entry name" value="AON_synthase_class-II"/>
</dbReference>
<protein>
    <recommendedName>
        <fullName evidence="2">8-amino-7-oxononanoate synthase</fullName>
        <ecNumber evidence="2">2.3.1.47</ecNumber>
    </recommendedName>
</protein>
<dbReference type="PANTHER" id="PTHR13693:SF100">
    <property type="entry name" value="8-AMINO-7-OXONONANOATE SYNTHASE"/>
    <property type="match status" value="1"/>
</dbReference>
<dbReference type="EMBL" id="JAWLKH010000016">
    <property type="protein sequence ID" value="MDV6313230.1"/>
    <property type="molecule type" value="Genomic_DNA"/>
</dbReference>
<proteinExistence type="predicted"/>
<feature type="domain" description="Aminotransferase class I/classII large" evidence="7">
    <location>
        <begin position="55"/>
        <end position="402"/>
    </location>
</feature>
<dbReference type="Gene3D" id="3.90.1150.10">
    <property type="entry name" value="Aspartate Aminotransferase, domain 1"/>
    <property type="match status" value="1"/>
</dbReference>
<evidence type="ECO:0000256" key="2">
    <source>
        <dbReference type="ARBA" id="ARBA00013187"/>
    </source>
</evidence>